<keyword evidence="12" id="KW-0460">Magnesium</keyword>
<dbReference type="InterPro" id="IPR015912">
    <property type="entry name" value="Phosphofructokinase_CS"/>
</dbReference>
<keyword evidence="5" id="KW-0963">Cytoplasm</keyword>
<dbReference type="Pfam" id="PF00365">
    <property type="entry name" value="PFK"/>
    <property type="match status" value="2"/>
</dbReference>
<evidence type="ECO:0000256" key="3">
    <source>
        <dbReference type="ARBA" id="ARBA00004679"/>
    </source>
</evidence>
<dbReference type="GO" id="GO:0030388">
    <property type="term" value="P:fructose 1,6-bisphosphate metabolic process"/>
    <property type="evidence" value="ECO:0007669"/>
    <property type="project" value="TreeGrafter"/>
</dbReference>
<protein>
    <recommendedName>
        <fullName evidence="4">6-phosphofructokinase</fullName>
        <ecNumber evidence="4">2.7.1.11</ecNumber>
    </recommendedName>
</protein>
<feature type="domain" description="Phosphofructokinase" evidence="15">
    <location>
        <begin position="312"/>
        <end position="597"/>
    </location>
</feature>
<dbReference type="GO" id="GO:0042802">
    <property type="term" value="F:identical protein binding"/>
    <property type="evidence" value="ECO:0007669"/>
    <property type="project" value="TreeGrafter"/>
</dbReference>
<keyword evidence="7" id="KW-0808">Transferase</keyword>
<evidence type="ECO:0000256" key="13">
    <source>
        <dbReference type="ARBA" id="ARBA00023152"/>
    </source>
</evidence>
<evidence type="ECO:0000256" key="12">
    <source>
        <dbReference type="ARBA" id="ARBA00022842"/>
    </source>
</evidence>
<evidence type="ECO:0000259" key="15">
    <source>
        <dbReference type="Pfam" id="PF00365"/>
    </source>
</evidence>
<comment type="subcellular location">
    <subcellularLocation>
        <location evidence="2">Cytoplasm</location>
    </subcellularLocation>
</comment>
<dbReference type="InterPro" id="IPR000023">
    <property type="entry name" value="Phosphofructokinase_dom"/>
</dbReference>
<dbReference type="FunFam" id="3.40.50.460:FF:000008">
    <property type="entry name" value="ATP-dependent 6-phosphofructokinase"/>
    <property type="match status" value="1"/>
</dbReference>
<dbReference type="InterPro" id="IPR009161">
    <property type="entry name" value="6-Pfructokinase_euk"/>
</dbReference>
<evidence type="ECO:0000256" key="6">
    <source>
        <dbReference type="ARBA" id="ARBA00022533"/>
    </source>
</evidence>
<keyword evidence="13" id="KW-0324">Glycolysis</keyword>
<dbReference type="UniPathway" id="UPA00109">
    <property type="reaction ID" value="UER00182"/>
</dbReference>
<dbReference type="GO" id="GO:0046872">
    <property type="term" value="F:metal ion binding"/>
    <property type="evidence" value="ECO:0007669"/>
    <property type="project" value="UniProtKB-KW"/>
</dbReference>
<evidence type="ECO:0000256" key="5">
    <source>
        <dbReference type="ARBA" id="ARBA00022490"/>
    </source>
</evidence>
<dbReference type="EMBL" id="UYWY01026292">
    <property type="protein sequence ID" value="VDM50353.1"/>
    <property type="molecule type" value="Genomic_DNA"/>
</dbReference>
<dbReference type="WBParaSite" id="TCNE_0001903601-mRNA-1">
    <property type="protein sequence ID" value="TCNE_0001903601-mRNA-1"/>
    <property type="gene ID" value="TCNE_0001903601"/>
</dbReference>
<evidence type="ECO:0000313" key="17">
    <source>
        <dbReference type="Proteomes" id="UP000050794"/>
    </source>
</evidence>
<dbReference type="SUPFAM" id="SSF53784">
    <property type="entry name" value="Phosphofructokinase"/>
    <property type="match status" value="2"/>
</dbReference>
<dbReference type="GO" id="GO:0016208">
    <property type="term" value="F:AMP binding"/>
    <property type="evidence" value="ECO:0007669"/>
    <property type="project" value="TreeGrafter"/>
</dbReference>
<dbReference type="Gene3D" id="3.40.50.460">
    <property type="entry name" value="Phosphofructokinase domain"/>
    <property type="match status" value="1"/>
</dbReference>
<dbReference type="GO" id="GO:0048029">
    <property type="term" value="F:monosaccharide binding"/>
    <property type="evidence" value="ECO:0007669"/>
    <property type="project" value="TreeGrafter"/>
</dbReference>
<evidence type="ECO:0000256" key="1">
    <source>
        <dbReference type="ARBA" id="ARBA00001946"/>
    </source>
</evidence>
<keyword evidence="10" id="KW-0418">Kinase</keyword>
<dbReference type="PROSITE" id="PS00433">
    <property type="entry name" value="PHOSPHOFRUCTOKINASE"/>
    <property type="match status" value="2"/>
</dbReference>
<comment type="cofactor">
    <cofactor evidence="1">
        <name>Mg(2+)</name>
        <dbReference type="ChEBI" id="CHEBI:18420"/>
    </cofactor>
</comment>
<keyword evidence="6" id="KW-0021">Allosteric enzyme</keyword>
<dbReference type="GO" id="GO:0005524">
    <property type="term" value="F:ATP binding"/>
    <property type="evidence" value="ECO:0007669"/>
    <property type="project" value="UniProtKB-KW"/>
</dbReference>
<sequence>MTRPGRLKAAANLIKHGITALVCLGGDGSLTGANLFRQEWPSLVAELLQSGKIDKKDADACRTLQIVGIVGSIDNDFCGTDMTIGTDTALHRITEAIDCVCSTAQSHQRAFVVEVMGRHCGYLALTASLAVDADFCFIPEWPPPLNWREVLCKKMKQMRDDGTRVNIIVVAEGAIDSSGAPISSEMVREVIRKTLKYDTRVTVLGHVQRGGNPSAFDRLLGCRMGAEAAVALMEMDENSEPTVVSIDGNQMVRVPLMKCVERTQAVKKATDQKDWVTALQLRGRSFRRNVEMYRMLTKIRIPKKEDAANAYNIAIMNIGSPSGGMNAATRSCVRLAILRNCVPYGVHNSNEGLASGQLQKMEWNDVQNWTAHGGSFLGTQKVLPTEHLQQICETLALFKINALVLIGGFEAFHTCLIFAQNRGKYPQLRIPMCVIPCTISNNVPGTNFSLGADTSLNEICRMIDKIKTSATGSKRRVFIIETMGGHCGYLATLSAMASGADAAYIYEEMFGVSDLIEDVKVIAEKMVTGAQRYLVVRNEKASRNYTSEFIRELFCEESKGAFTTRINILGHTQQGGNPSPFDRIMGTKMGGKAVEHLIDQLNEQTRVSRKDNLYTASNTATLLGVIGRHECFTPVEELADEADFPHRLPLEQWWMKLRPLLRILAKHDTS</sequence>
<evidence type="ECO:0000313" key="16">
    <source>
        <dbReference type="EMBL" id="VDM50353.1"/>
    </source>
</evidence>
<feature type="domain" description="Phosphofructokinase" evidence="15">
    <location>
        <begin position="3"/>
        <end position="230"/>
    </location>
</feature>
<dbReference type="FunFam" id="3.40.50.460:FF:000007">
    <property type="entry name" value="ATP-dependent 6-phosphofructokinase"/>
    <property type="match status" value="1"/>
</dbReference>
<reference evidence="16 17" key="2">
    <citation type="submission" date="2018-11" db="EMBL/GenBank/DDBJ databases">
        <authorList>
            <consortium name="Pathogen Informatics"/>
        </authorList>
    </citation>
    <scope>NUCLEOTIDE SEQUENCE [LARGE SCALE GENOMIC DNA]</scope>
</reference>
<comment type="catalytic activity">
    <reaction evidence="14">
        <text>beta-D-fructose 6-phosphate + ATP = beta-D-fructose 1,6-bisphosphate + ADP + H(+)</text>
        <dbReference type="Rhea" id="RHEA:16109"/>
        <dbReference type="ChEBI" id="CHEBI:15378"/>
        <dbReference type="ChEBI" id="CHEBI:30616"/>
        <dbReference type="ChEBI" id="CHEBI:32966"/>
        <dbReference type="ChEBI" id="CHEBI:57634"/>
        <dbReference type="ChEBI" id="CHEBI:456216"/>
        <dbReference type="EC" id="2.7.1.11"/>
    </reaction>
</comment>
<evidence type="ECO:0000256" key="11">
    <source>
        <dbReference type="ARBA" id="ARBA00022840"/>
    </source>
</evidence>
<evidence type="ECO:0000256" key="10">
    <source>
        <dbReference type="ARBA" id="ARBA00022777"/>
    </source>
</evidence>
<dbReference type="GO" id="GO:0070095">
    <property type="term" value="F:fructose-6-phosphate binding"/>
    <property type="evidence" value="ECO:0007669"/>
    <property type="project" value="TreeGrafter"/>
</dbReference>
<evidence type="ECO:0000256" key="9">
    <source>
        <dbReference type="ARBA" id="ARBA00022741"/>
    </source>
</evidence>
<dbReference type="GO" id="GO:0061621">
    <property type="term" value="P:canonical glycolysis"/>
    <property type="evidence" value="ECO:0007669"/>
    <property type="project" value="TreeGrafter"/>
</dbReference>
<proteinExistence type="predicted"/>
<evidence type="ECO:0000256" key="7">
    <source>
        <dbReference type="ARBA" id="ARBA00022679"/>
    </source>
</evidence>
<dbReference type="NCBIfam" id="TIGR02478">
    <property type="entry name" value="6PF1K_euk"/>
    <property type="match status" value="1"/>
</dbReference>
<dbReference type="GO" id="GO:0006002">
    <property type="term" value="P:fructose 6-phosphate metabolic process"/>
    <property type="evidence" value="ECO:0007669"/>
    <property type="project" value="InterPro"/>
</dbReference>
<dbReference type="FunFam" id="3.40.50.450:FF:000064">
    <property type="entry name" value="Phosphofructokinase, platelet b"/>
    <property type="match status" value="1"/>
</dbReference>
<keyword evidence="9" id="KW-0547">Nucleotide-binding</keyword>
<keyword evidence="11" id="KW-0067">ATP-binding</keyword>
<dbReference type="AlphaFoldDB" id="A0A183VE62"/>
<reference evidence="18" key="1">
    <citation type="submission" date="2016-06" db="UniProtKB">
        <authorList>
            <consortium name="WormBaseParasite"/>
        </authorList>
    </citation>
    <scope>IDENTIFICATION</scope>
</reference>
<keyword evidence="17" id="KW-1185">Reference proteome</keyword>
<dbReference type="GO" id="GO:0003872">
    <property type="term" value="F:6-phosphofructokinase activity"/>
    <property type="evidence" value="ECO:0007669"/>
    <property type="project" value="UniProtKB-EC"/>
</dbReference>
<dbReference type="InterPro" id="IPR022953">
    <property type="entry name" value="ATP_PFK"/>
</dbReference>
<dbReference type="PANTHER" id="PTHR13697">
    <property type="entry name" value="PHOSPHOFRUCTOKINASE"/>
    <property type="match status" value="1"/>
</dbReference>
<gene>
    <name evidence="16" type="ORF">TCNE_LOCUS19032</name>
</gene>
<evidence type="ECO:0000256" key="14">
    <source>
        <dbReference type="ARBA" id="ARBA00048070"/>
    </source>
</evidence>
<keyword evidence="8" id="KW-0479">Metal-binding</keyword>
<comment type="pathway">
    <text evidence="3">Carbohydrate degradation; glycolysis; D-glyceraldehyde 3-phosphate and glycerone phosphate from D-glucose: step 3/4.</text>
</comment>
<dbReference type="Gene3D" id="3.40.50.450">
    <property type="match status" value="3"/>
</dbReference>
<name>A0A183VE62_TOXCA</name>
<organism evidence="17 18">
    <name type="scientific">Toxocara canis</name>
    <name type="common">Canine roundworm</name>
    <dbReference type="NCBI Taxonomy" id="6265"/>
    <lineage>
        <taxon>Eukaryota</taxon>
        <taxon>Metazoa</taxon>
        <taxon>Ecdysozoa</taxon>
        <taxon>Nematoda</taxon>
        <taxon>Chromadorea</taxon>
        <taxon>Rhabditida</taxon>
        <taxon>Spirurina</taxon>
        <taxon>Ascaridomorpha</taxon>
        <taxon>Ascaridoidea</taxon>
        <taxon>Toxocaridae</taxon>
        <taxon>Toxocara</taxon>
    </lineage>
</organism>
<dbReference type="PANTHER" id="PTHR13697:SF4">
    <property type="entry name" value="ATP-DEPENDENT 6-PHOSPHOFRUCTOKINASE"/>
    <property type="match status" value="1"/>
</dbReference>
<evidence type="ECO:0000256" key="4">
    <source>
        <dbReference type="ARBA" id="ARBA00012055"/>
    </source>
</evidence>
<dbReference type="InterPro" id="IPR035966">
    <property type="entry name" value="PKF_sf"/>
</dbReference>
<dbReference type="GO" id="GO:0005945">
    <property type="term" value="C:6-phosphofructokinase complex"/>
    <property type="evidence" value="ECO:0007669"/>
    <property type="project" value="TreeGrafter"/>
</dbReference>
<evidence type="ECO:0000256" key="2">
    <source>
        <dbReference type="ARBA" id="ARBA00004496"/>
    </source>
</evidence>
<dbReference type="PRINTS" id="PR00476">
    <property type="entry name" value="PHFRCTKINASE"/>
</dbReference>
<evidence type="ECO:0000256" key="8">
    <source>
        <dbReference type="ARBA" id="ARBA00022723"/>
    </source>
</evidence>
<dbReference type="EC" id="2.7.1.11" evidence="4"/>
<accession>A0A183VE62</accession>
<dbReference type="Proteomes" id="UP000050794">
    <property type="component" value="Unassembled WGS sequence"/>
</dbReference>
<evidence type="ECO:0000313" key="18">
    <source>
        <dbReference type="WBParaSite" id="TCNE_0001903601-mRNA-1"/>
    </source>
</evidence>